<proteinExistence type="predicted"/>
<comment type="caution">
    <text evidence="2">The sequence shown here is derived from an EMBL/GenBank/DDBJ whole genome shotgun (WGS) entry which is preliminary data.</text>
</comment>
<accession>M9LBV5</accession>
<organism evidence="2 3">
    <name type="scientific">Paenibacillus popilliae ATCC 14706</name>
    <dbReference type="NCBI Taxonomy" id="1212764"/>
    <lineage>
        <taxon>Bacteria</taxon>
        <taxon>Bacillati</taxon>
        <taxon>Bacillota</taxon>
        <taxon>Bacilli</taxon>
        <taxon>Bacillales</taxon>
        <taxon>Paenibacillaceae</taxon>
        <taxon>Paenibacillus</taxon>
    </lineage>
</organism>
<reference evidence="2 3" key="1">
    <citation type="submission" date="2012-10" db="EMBL/GenBank/DDBJ databases">
        <title>Draft Genome Sequence of Paenibacillus popilliae ATCC 14706T.</title>
        <authorList>
            <person name="Iiyama K."/>
            <person name="Mori K."/>
            <person name="Mon H."/>
            <person name="Chieda Y."/>
            <person name="Lee J.M."/>
            <person name="Kusakabe T."/>
            <person name="Tashiro K."/>
            <person name="Asano S."/>
            <person name="Yasunaga-Aoki C."/>
            <person name="Shimizu S."/>
        </authorList>
    </citation>
    <scope>NUCLEOTIDE SEQUENCE [LARGE SCALE GENOMIC DNA]</scope>
    <source>
        <strain evidence="2 3">ATCC 14706</strain>
    </source>
</reference>
<feature type="signal peptide" evidence="1">
    <location>
        <begin position="1"/>
        <end position="20"/>
    </location>
</feature>
<dbReference type="Proteomes" id="UP000029453">
    <property type="component" value="Unassembled WGS sequence"/>
</dbReference>
<feature type="chain" id="PRO_5004099782" evidence="1">
    <location>
        <begin position="21"/>
        <end position="169"/>
    </location>
</feature>
<keyword evidence="3" id="KW-1185">Reference proteome</keyword>
<dbReference type="GO" id="GO:0016787">
    <property type="term" value="F:hydrolase activity"/>
    <property type="evidence" value="ECO:0007669"/>
    <property type="project" value="UniProtKB-KW"/>
</dbReference>
<evidence type="ECO:0000313" key="2">
    <source>
        <dbReference type="EMBL" id="GAC43427.1"/>
    </source>
</evidence>
<dbReference type="EMBL" id="BALG01000215">
    <property type="protein sequence ID" value="GAC43427.1"/>
    <property type="molecule type" value="Genomic_DNA"/>
</dbReference>
<sequence>MLSGMIVCSLIVSLAGVSYASPGQVGVELSYSVNQEKRFTIHKEDYTTYVTYYEIPRTLDIRVVDKHTGETVLEKHDASILAWLEHLTEGIEYAVKKIPKTLKKMVMFIQLIWINLVRVKSKKMIRYKDPRTGWFIEKNKNDKGDTWKLRNKSGLHIASLTEEGKIVGE</sequence>
<dbReference type="AlphaFoldDB" id="M9LBV5"/>
<keyword evidence="2" id="KW-0378">Hydrolase</keyword>
<keyword evidence="1" id="KW-0732">Signal</keyword>
<gene>
    <name evidence="2" type="ORF">PPOP_2794</name>
</gene>
<evidence type="ECO:0000256" key="1">
    <source>
        <dbReference type="SAM" id="SignalP"/>
    </source>
</evidence>
<protein>
    <submittedName>
        <fullName evidence="2">Predicted unsaturated glucuronyl hydrolase</fullName>
    </submittedName>
</protein>
<evidence type="ECO:0000313" key="3">
    <source>
        <dbReference type="Proteomes" id="UP000029453"/>
    </source>
</evidence>
<name>M9LBV5_PAEPP</name>